<keyword evidence="2" id="KW-0539">Nucleus</keyword>
<dbReference type="InterPro" id="IPR036864">
    <property type="entry name" value="Zn2-C6_fun-type_DNA-bd_sf"/>
</dbReference>
<dbReference type="Pfam" id="PF14698">
    <property type="entry name" value="ASL_C2"/>
    <property type="match status" value="1"/>
</dbReference>
<dbReference type="InterPro" id="IPR000362">
    <property type="entry name" value="Fumarate_lyase_fam"/>
</dbReference>
<feature type="domain" description="Argininosuccinate lyase C-terminal" evidence="5">
    <location>
        <begin position="809"/>
        <end position="879"/>
    </location>
</feature>
<dbReference type="Gene3D" id="1.10.275.10">
    <property type="entry name" value="Fumarase/aspartase (N-terminal domain)"/>
    <property type="match status" value="1"/>
</dbReference>
<dbReference type="PRINTS" id="PR00149">
    <property type="entry name" value="FUMRATELYASE"/>
</dbReference>
<dbReference type="CDD" id="cd00067">
    <property type="entry name" value="GAL4"/>
    <property type="match status" value="1"/>
</dbReference>
<dbReference type="Gene3D" id="1.20.200.10">
    <property type="entry name" value="Fumarase/aspartase (Central domain)"/>
    <property type="match status" value="1"/>
</dbReference>
<dbReference type="AlphaFoldDB" id="A0A444RJH1"/>
<evidence type="ECO:0000256" key="3">
    <source>
        <dbReference type="ARBA" id="ARBA00032749"/>
    </source>
</evidence>
<feature type="domain" description="Fumarate lyase N-terminal" evidence="4">
    <location>
        <begin position="526"/>
        <end position="745"/>
    </location>
</feature>
<gene>
    <name evidence="6" type="ORF">VDGE_09622</name>
</gene>
<dbReference type="InterPro" id="IPR009049">
    <property type="entry name" value="Argininosuccinate_lyase"/>
</dbReference>
<name>A0A444RJH1_VERDA</name>
<dbReference type="PANTHER" id="PTHR47785">
    <property type="entry name" value="ZN(II)2CYS6 TRANSCRIPTION FACTOR (EUROFUNG)-RELATED-RELATED"/>
    <property type="match status" value="1"/>
</dbReference>
<dbReference type="Proteomes" id="UP000288725">
    <property type="component" value="Chromosome 7"/>
</dbReference>
<evidence type="ECO:0000259" key="5">
    <source>
        <dbReference type="Pfam" id="PF14698"/>
    </source>
</evidence>
<dbReference type="Pfam" id="PF00206">
    <property type="entry name" value="Lyase_1"/>
    <property type="match status" value="1"/>
</dbReference>
<dbReference type="PANTHER" id="PTHR47785:SF5">
    <property type="entry name" value="ZN(II)2CYS6 TRANSCRIPTION FACTOR (EUROFUNG)"/>
    <property type="match status" value="1"/>
</dbReference>
<dbReference type="SUPFAM" id="SSF57701">
    <property type="entry name" value="Zn2/Cys6 DNA-binding domain"/>
    <property type="match status" value="1"/>
</dbReference>
<dbReference type="InterPro" id="IPR024083">
    <property type="entry name" value="Fumarase/histidase_N"/>
</dbReference>
<evidence type="ECO:0000313" key="7">
    <source>
        <dbReference type="Proteomes" id="UP000288725"/>
    </source>
</evidence>
<dbReference type="CDD" id="cd12148">
    <property type="entry name" value="fungal_TF_MHR"/>
    <property type="match status" value="1"/>
</dbReference>
<evidence type="ECO:0000256" key="2">
    <source>
        <dbReference type="ARBA" id="ARBA00023242"/>
    </source>
</evidence>
<dbReference type="PRINTS" id="PR00145">
    <property type="entry name" value="ARGSUCLYASE"/>
</dbReference>
<dbReference type="CDD" id="cd01359">
    <property type="entry name" value="Argininosuccinate_lyase"/>
    <property type="match status" value="1"/>
</dbReference>
<dbReference type="InterPro" id="IPR053181">
    <property type="entry name" value="EcdB-like_regulator"/>
</dbReference>
<evidence type="ECO:0000256" key="1">
    <source>
        <dbReference type="ARBA" id="ARBA00010755"/>
    </source>
</evidence>
<evidence type="ECO:0000313" key="6">
    <source>
        <dbReference type="EMBL" id="RXG41302.1"/>
    </source>
</evidence>
<comment type="similarity">
    <text evidence="1">Belongs to the lyase 1 family. Argininosuccinate lyase subfamily.</text>
</comment>
<dbReference type="SUPFAM" id="SSF48557">
    <property type="entry name" value="L-aspartase-like"/>
    <property type="match status" value="1"/>
</dbReference>
<dbReference type="InterPro" id="IPR008948">
    <property type="entry name" value="L-Aspartase-like"/>
</dbReference>
<protein>
    <recommendedName>
        <fullName evidence="3">Arginosuccinase</fullName>
    </recommendedName>
</protein>
<evidence type="ECO:0000259" key="4">
    <source>
        <dbReference type="Pfam" id="PF00206"/>
    </source>
</evidence>
<reference evidence="6 7" key="1">
    <citation type="submission" date="2018-12" db="EMBL/GenBank/DDBJ databases">
        <title>Genome of Verticillium dahliae isolate Getta Getta.</title>
        <authorList>
            <person name="Gardiner D.M."/>
        </authorList>
    </citation>
    <scope>NUCLEOTIDE SEQUENCE [LARGE SCALE GENOMIC DNA]</scope>
    <source>
        <strain evidence="6 7">Getta Getta</strain>
    </source>
</reference>
<dbReference type="GO" id="GO:0000981">
    <property type="term" value="F:DNA-binding transcription factor activity, RNA polymerase II-specific"/>
    <property type="evidence" value="ECO:0007669"/>
    <property type="project" value="InterPro"/>
</dbReference>
<dbReference type="InterPro" id="IPR001138">
    <property type="entry name" value="Zn2Cys6_DnaBD"/>
</dbReference>
<dbReference type="GO" id="GO:0042450">
    <property type="term" value="P:L-arginine biosynthetic process via ornithine"/>
    <property type="evidence" value="ECO:0007669"/>
    <property type="project" value="InterPro"/>
</dbReference>
<dbReference type="InterPro" id="IPR029419">
    <property type="entry name" value="Arg_succ_lyase_C"/>
</dbReference>
<proteinExistence type="inferred from homology"/>
<organism evidence="6 7">
    <name type="scientific">Verticillium dahliae</name>
    <name type="common">Verticillium wilt</name>
    <dbReference type="NCBI Taxonomy" id="27337"/>
    <lineage>
        <taxon>Eukaryota</taxon>
        <taxon>Fungi</taxon>
        <taxon>Dikarya</taxon>
        <taxon>Ascomycota</taxon>
        <taxon>Pezizomycotina</taxon>
        <taxon>Sordariomycetes</taxon>
        <taxon>Hypocreomycetidae</taxon>
        <taxon>Glomerellales</taxon>
        <taxon>Plectosphaerellaceae</taxon>
        <taxon>Verticillium</taxon>
    </lineage>
</organism>
<dbReference type="GO" id="GO:0008270">
    <property type="term" value="F:zinc ion binding"/>
    <property type="evidence" value="ECO:0007669"/>
    <property type="project" value="InterPro"/>
</dbReference>
<accession>A0A444RJH1</accession>
<comment type="caution">
    <text evidence="6">The sequence shown here is derived from an EMBL/GenBank/DDBJ whole genome shotgun (WGS) entry which is preliminary data.</text>
</comment>
<dbReference type="InterPro" id="IPR022761">
    <property type="entry name" value="Fumarate_lyase_N"/>
</dbReference>
<dbReference type="Gene3D" id="1.10.40.30">
    <property type="entry name" value="Fumarase/aspartase (C-terminal domain)"/>
    <property type="match status" value="1"/>
</dbReference>
<dbReference type="GO" id="GO:0004056">
    <property type="term" value="F:argininosuccinate lyase activity"/>
    <property type="evidence" value="ECO:0007669"/>
    <property type="project" value="InterPro"/>
</dbReference>
<dbReference type="EMBL" id="RSDZ01000233">
    <property type="protein sequence ID" value="RXG41302.1"/>
    <property type="molecule type" value="Genomic_DNA"/>
</dbReference>
<sequence length="936" mass="103404">MNTRGHQKRILPRTGYPRRRALAACLICRERKRKCDNLRPTLSDQILQWPVFEQLLSSLQRFPYIDFHGTEAYSYLDDLLTPSEDLSSRSSSGPPWKSFALISISTEKVDVEKLVEQFHQRVNIKNPILSRQLASEYCQNFHEDGLLFNLETCLVLLMCALGAISMDYGSVITSRSPGNNPSSAPDLANLRLGHSYFTAAEKRLGAAISTVNTLSIQCLCLAGIFHMYSIQPMHALRVFHAAGISLQNLSSTGARPAGEASQMYSSLFWTCYKSEREILAEIPINAPALREPGMPNVYPQPPQAASIASNEWAADEEDSWYFLLSEIALRRITDQVTEMVSKYIHAEIDLSGSQSVQQLIPIVAEFEQQAETFRENLPPAVKFPDVPEAASTEWQQYSRGRYYRLLELMHRPFLFNALHDPGCSPVVRSLAEKGLQNALRKKTHVSLTESRLGTKASRLLVTHVNKLELDDELISLKEYVLTDLAHAVMLTRAGIFDAQHGASIVQALLKLHGSDTSAMLAPDPEFGTLGLQIEKYLEKVLGSRGRDIQRGRSRIDQKATNWRLINRASLTDVIRELVDLATEILATADRYTGILMPGYTHMQHSQPTTIDHYLNAHYWAVSRSLDRLYDAYDRLNVCPLGGAAYSGTSWPINRDSTSTYLGFEHPILNARDAGFAAIDMGAELAGALAATLSTISRLASDLNYWSSSEVNLLRIDAALCGTSSMMPQKRNPMVLERIRGLAGVSVGWAASHLGVMHTAYSTDVDQSYVHNLLPGQCAETVGAIALLREVLATAEFDVPAMRISAGQHWSTASALADALVSLCGLSFRDAHESVARLVEAHERAGCHGELRGKLIDDAFRHVLSESDVRSILDPESFVESRISSGGTSPKARRELAASALADLAEKKKSLLARVGHVDKGLQLLLKDAQSLVISPE</sequence>